<keyword evidence="2" id="KW-1185">Reference proteome</keyword>
<evidence type="ECO:0000313" key="2">
    <source>
        <dbReference type="Proteomes" id="UP000664859"/>
    </source>
</evidence>
<dbReference type="Proteomes" id="UP000664859">
    <property type="component" value="Unassembled WGS sequence"/>
</dbReference>
<evidence type="ECO:0000313" key="1">
    <source>
        <dbReference type="EMBL" id="KAG5193027.1"/>
    </source>
</evidence>
<gene>
    <name evidence="1" type="ORF">JKP88DRAFT_214300</name>
</gene>
<dbReference type="EMBL" id="JAFCMP010000001">
    <property type="protein sequence ID" value="KAG5193027.1"/>
    <property type="molecule type" value="Genomic_DNA"/>
</dbReference>
<dbReference type="OrthoDB" id="524656at2759"/>
<accession>A0A835ZIY5</accession>
<protein>
    <submittedName>
        <fullName evidence="1">Uncharacterized protein</fullName>
    </submittedName>
</protein>
<name>A0A835ZIY5_9STRA</name>
<comment type="caution">
    <text evidence="1">The sequence shown here is derived from an EMBL/GenBank/DDBJ whole genome shotgun (WGS) entry which is preliminary data.</text>
</comment>
<proteinExistence type="predicted"/>
<sequence length="81" mass="9233">MDPALRKEFVLDAGSKGCTGMFWRSEPRMGATASASDWPRNGSVLHGWYVQEHPGWVRIDHPNGYWMPVEQDGHTVLHEKQ</sequence>
<reference evidence="1" key="1">
    <citation type="submission" date="2021-02" db="EMBL/GenBank/DDBJ databases">
        <title>First Annotated Genome of the Yellow-green Alga Tribonema minus.</title>
        <authorList>
            <person name="Mahan K.M."/>
        </authorList>
    </citation>
    <scope>NUCLEOTIDE SEQUENCE</scope>
    <source>
        <strain evidence="1">UTEX B ZZ1240</strain>
    </source>
</reference>
<dbReference type="AlphaFoldDB" id="A0A835ZIY5"/>
<organism evidence="1 2">
    <name type="scientific">Tribonema minus</name>
    <dbReference type="NCBI Taxonomy" id="303371"/>
    <lineage>
        <taxon>Eukaryota</taxon>
        <taxon>Sar</taxon>
        <taxon>Stramenopiles</taxon>
        <taxon>Ochrophyta</taxon>
        <taxon>PX clade</taxon>
        <taxon>Xanthophyceae</taxon>
        <taxon>Tribonematales</taxon>
        <taxon>Tribonemataceae</taxon>
        <taxon>Tribonema</taxon>
    </lineage>
</organism>